<evidence type="ECO:0008006" key="4">
    <source>
        <dbReference type="Google" id="ProtNLM"/>
    </source>
</evidence>
<keyword evidence="3" id="KW-1185">Reference proteome</keyword>
<dbReference type="EMBL" id="JACHOT010000001">
    <property type="protein sequence ID" value="MBB4648675.1"/>
    <property type="molecule type" value="Genomic_DNA"/>
</dbReference>
<evidence type="ECO:0000313" key="2">
    <source>
        <dbReference type="EMBL" id="MBB4648675.1"/>
    </source>
</evidence>
<evidence type="ECO:0000313" key="3">
    <source>
        <dbReference type="Proteomes" id="UP000539538"/>
    </source>
</evidence>
<dbReference type="SUPFAM" id="SSF82185">
    <property type="entry name" value="Histone H3 K4-specific methyltransferase SET7/9 N-terminal domain"/>
    <property type="match status" value="1"/>
</dbReference>
<dbReference type="Gene3D" id="2.20.110.10">
    <property type="entry name" value="Histone H3 K4-specific methyltransferase SET7/9 N-terminal domain"/>
    <property type="match status" value="1"/>
</dbReference>
<name>A0ABR6KXV8_9HYPH</name>
<proteinExistence type="predicted"/>
<dbReference type="Proteomes" id="UP000539538">
    <property type="component" value="Unassembled WGS sequence"/>
</dbReference>
<reference evidence="2 3" key="1">
    <citation type="submission" date="2020-08" db="EMBL/GenBank/DDBJ databases">
        <title>Genomic Encyclopedia of Type Strains, Phase IV (KMG-IV): sequencing the most valuable type-strain genomes for metagenomic binning, comparative biology and taxonomic classification.</title>
        <authorList>
            <person name="Goeker M."/>
        </authorList>
    </citation>
    <scope>NUCLEOTIDE SEQUENCE [LARGE SCALE GENOMIC DNA]</scope>
    <source>
        <strain evidence="2 3">DSM 7050</strain>
    </source>
</reference>
<protein>
    <recommendedName>
        <fullName evidence="4">MORN repeat variant</fullName>
    </recommendedName>
</protein>
<gene>
    <name evidence="2" type="ORF">GGQ99_000397</name>
</gene>
<sequence>MAHCPLAPSLLSSGASQLERSKRITESTEPYRHHHKDGSLWVVGQLRAGQADGYWEWFRKDGTKLRSGHFSKGVQVGEWTTYDKAGKVYKVTTIRKAAVPSGQPADWRRPPPLTG</sequence>
<feature type="region of interest" description="Disordered" evidence="1">
    <location>
        <begin position="1"/>
        <end position="35"/>
    </location>
</feature>
<comment type="caution">
    <text evidence="2">The sequence shown here is derived from an EMBL/GenBank/DDBJ whole genome shotgun (WGS) entry which is preliminary data.</text>
</comment>
<accession>A0ABR6KXV8</accession>
<evidence type="ECO:0000256" key="1">
    <source>
        <dbReference type="SAM" id="MobiDB-lite"/>
    </source>
</evidence>
<feature type="compositionally biased region" description="Basic and acidic residues" evidence="1">
    <location>
        <begin position="19"/>
        <end position="31"/>
    </location>
</feature>
<organism evidence="2 3">
    <name type="scientific">Aminobacter niigataensis</name>
    <dbReference type="NCBI Taxonomy" id="83265"/>
    <lineage>
        <taxon>Bacteria</taxon>
        <taxon>Pseudomonadati</taxon>
        <taxon>Pseudomonadota</taxon>
        <taxon>Alphaproteobacteria</taxon>
        <taxon>Hyphomicrobiales</taxon>
        <taxon>Phyllobacteriaceae</taxon>
        <taxon>Aminobacter</taxon>
    </lineage>
</organism>
<feature type="compositionally biased region" description="Low complexity" evidence="1">
    <location>
        <begin position="1"/>
        <end position="18"/>
    </location>
</feature>
<dbReference type="RefSeq" id="WP_246389380.1">
    <property type="nucleotide sequence ID" value="NZ_BAAAVZ010000008.1"/>
</dbReference>